<dbReference type="EMBL" id="JAINZZ010000003">
    <property type="protein sequence ID" value="MBY8876698.1"/>
    <property type="molecule type" value="Genomic_DNA"/>
</dbReference>
<protein>
    <submittedName>
        <fullName evidence="3">Uncharacterized protein</fullName>
    </submittedName>
</protein>
<keyword evidence="2" id="KW-0812">Transmembrane</keyword>
<keyword evidence="2" id="KW-0472">Membrane</keyword>
<sequence length="504" mass="51547">MHSNGRGEESPEPYRGVVLPPGQNQPPATYGEHVQPAAGTPWGSPAPGAPGALPSAPEPADATQMLPPYPGGAPAPGGHRIPGMPSGAPGMQHTVPGAPAPVADATQMLPPYPGGEPMAPSQQAQMHAGGPQSGMPPVPPVPPQQPAHAPFLPPTQGAHGGPQAHQAEAPAEATQAMPLSIFQDQDPEPAQYGGAPYGQGGYGQEPGYDQGYGAPQDDQQSGVQHDSDYDHLFRNDVPSPAPMRPHIIQPHDRQQPPQPFAQGGGPQGPGYAPQGGYEQPYGYDEGDGGRRKMSPKVLIGIVVAGCVVAGLVVGGLLNSGGSASADNAGGQHSTAAGTPSTSAGGNSSGTDDAAKQQAQALDALLKTSGSSRTSVVNAVESIKNCNNLDGAATDLRSAAGQRNGLVTQLGALAVDKLPDHADLTDALTQAWHASAAADGHYANWAGQAKNDHKVCKGGHAHSTNELQAANRESGTATEQKKRAVRLWNAIARKYGLTERQYSQL</sequence>
<feature type="compositionally biased region" description="Pro residues" evidence="1">
    <location>
        <begin position="134"/>
        <end position="145"/>
    </location>
</feature>
<feature type="compositionally biased region" description="Low complexity" evidence="1">
    <location>
        <begin position="162"/>
        <end position="176"/>
    </location>
</feature>
<feature type="compositionally biased region" description="Low complexity" evidence="1">
    <location>
        <begin position="36"/>
        <end position="60"/>
    </location>
</feature>
<organism evidence="3 4">
    <name type="scientific">Actinacidiphila acidipaludis</name>
    <dbReference type="NCBI Taxonomy" id="2873382"/>
    <lineage>
        <taxon>Bacteria</taxon>
        <taxon>Bacillati</taxon>
        <taxon>Actinomycetota</taxon>
        <taxon>Actinomycetes</taxon>
        <taxon>Kitasatosporales</taxon>
        <taxon>Streptomycetaceae</taxon>
        <taxon>Actinacidiphila</taxon>
    </lineage>
</organism>
<feature type="region of interest" description="Disordered" evidence="1">
    <location>
        <begin position="1"/>
        <end position="289"/>
    </location>
</feature>
<feature type="region of interest" description="Disordered" evidence="1">
    <location>
        <begin position="323"/>
        <end position="355"/>
    </location>
</feature>
<evidence type="ECO:0000313" key="3">
    <source>
        <dbReference type="EMBL" id="MBY8876698.1"/>
    </source>
</evidence>
<accession>A0ABS7Q0P0</accession>
<feature type="compositionally biased region" description="Polar residues" evidence="1">
    <location>
        <begin position="461"/>
        <end position="477"/>
    </location>
</feature>
<feature type="compositionally biased region" description="Gly residues" evidence="1">
    <location>
        <begin position="195"/>
        <end position="204"/>
    </location>
</feature>
<feature type="compositionally biased region" description="Low complexity" evidence="1">
    <location>
        <begin position="269"/>
        <end position="283"/>
    </location>
</feature>
<feature type="compositionally biased region" description="Basic and acidic residues" evidence="1">
    <location>
        <begin position="225"/>
        <end position="234"/>
    </location>
</feature>
<proteinExistence type="predicted"/>
<keyword evidence="4" id="KW-1185">Reference proteome</keyword>
<feature type="compositionally biased region" description="Polar residues" evidence="1">
    <location>
        <begin position="331"/>
        <end position="350"/>
    </location>
</feature>
<evidence type="ECO:0000313" key="4">
    <source>
        <dbReference type="Proteomes" id="UP000778578"/>
    </source>
</evidence>
<keyword evidence="2" id="KW-1133">Transmembrane helix</keyword>
<feature type="transmembrane region" description="Helical" evidence="2">
    <location>
        <begin position="297"/>
        <end position="317"/>
    </location>
</feature>
<feature type="region of interest" description="Disordered" evidence="1">
    <location>
        <begin position="452"/>
        <end position="479"/>
    </location>
</feature>
<evidence type="ECO:0000256" key="2">
    <source>
        <dbReference type="SAM" id="Phobius"/>
    </source>
</evidence>
<reference evidence="3 4" key="1">
    <citation type="submission" date="2021-08" db="EMBL/GenBank/DDBJ databases">
        <title>WGS of actinomycetes from Thailand.</title>
        <authorList>
            <person name="Thawai C."/>
        </authorList>
    </citation>
    <scope>NUCLEOTIDE SEQUENCE [LARGE SCALE GENOMIC DNA]</scope>
    <source>
        <strain evidence="3 4">PLK6-54</strain>
    </source>
</reference>
<dbReference type="RefSeq" id="WP_222960459.1">
    <property type="nucleotide sequence ID" value="NZ_JAINZZ010000003.1"/>
</dbReference>
<dbReference type="Proteomes" id="UP000778578">
    <property type="component" value="Unassembled WGS sequence"/>
</dbReference>
<gene>
    <name evidence="3" type="ORF">K7862_03455</name>
</gene>
<name>A0ABS7Q0P0_9ACTN</name>
<evidence type="ECO:0000256" key="1">
    <source>
        <dbReference type="SAM" id="MobiDB-lite"/>
    </source>
</evidence>
<comment type="caution">
    <text evidence="3">The sequence shown here is derived from an EMBL/GenBank/DDBJ whole genome shotgun (WGS) entry which is preliminary data.</text>
</comment>